<keyword evidence="14" id="KW-0862">Zinc</keyword>
<dbReference type="PROSITE" id="PS50878">
    <property type="entry name" value="RT_POL"/>
    <property type="match status" value="1"/>
</dbReference>
<evidence type="ECO:0000259" key="17">
    <source>
        <dbReference type="PROSITE" id="PS50804"/>
    </source>
</evidence>
<dbReference type="InterPro" id="IPR036397">
    <property type="entry name" value="RNaseH_sf"/>
</dbReference>
<evidence type="ECO:0000256" key="5">
    <source>
        <dbReference type="ARBA" id="ARBA00022695"/>
    </source>
</evidence>
<evidence type="ECO:0000256" key="6">
    <source>
        <dbReference type="ARBA" id="ARBA00022722"/>
    </source>
</evidence>
<keyword evidence="11" id="KW-0238">DNA-binding</keyword>
<keyword evidence="7" id="KW-0064">Aspartyl protease</keyword>
<dbReference type="GO" id="GO:0003964">
    <property type="term" value="F:RNA-directed DNA polymerase activity"/>
    <property type="evidence" value="ECO:0007669"/>
    <property type="project" value="UniProtKB-KW"/>
</dbReference>
<feature type="domain" description="Integrase catalytic" evidence="19">
    <location>
        <begin position="659"/>
        <end position="817"/>
    </location>
</feature>
<dbReference type="InterPro" id="IPR001584">
    <property type="entry name" value="Integrase_cat-core"/>
</dbReference>
<organism evidence="20 21">
    <name type="scientific">Coilia grayii</name>
    <name type="common">Gray's grenadier anchovy</name>
    <dbReference type="NCBI Taxonomy" id="363190"/>
    <lineage>
        <taxon>Eukaryota</taxon>
        <taxon>Metazoa</taxon>
        <taxon>Chordata</taxon>
        <taxon>Craniata</taxon>
        <taxon>Vertebrata</taxon>
        <taxon>Euteleostomi</taxon>
        <taxon>Actinopterygii</taxon>
        <taxon>Neopterygii</taxon>
        <taxon>Teleostei</taxon>
        <taxon>Clupei</taxon>
        <taxon>Clupeiformes</taxon>
        <taxon>Clupeoidei</taxon>
        <taxon>Engraulidae</taxon>
        <taxon>Coilinae</taxon>
        <taxon>Coilia</taxon>
    </lineage>
</organism>
<dbReference type="CDD" id="cd07936">
    <property type="entry name" value="SCAN"/>
    <property type="match status" value="1"/>
</dbReference>
<dbReference type="EC" id="3.1.26.4" evidence="2"/>
<dbReference type="GO" id="GO:0004190">
    <property type="term" value="F:aspartic-type endopeptidase activity"/>
    <property type="evidence" value="ECO:0007669"/>
    <property type="project" value="UniProtKB-KW"/>
</dbReference>
<dbReference type="Proteomes" id="UP001591681">
    <property type="component" value="Unassembled WGS sequence"/>
</dbReference>
<dbReference type="GO" id="GO:0004523">
    <property type="term" value="F:RNA-DNA hybrid ribonuclease activity"/>
    <property type="evidence" value="ECO:0007669"/>
    <property type="project" value="UniProtKB-EC"/>
</dbReference>
<dbReference type="GO" id="GO:0008270">
    <property type="term" value="F:zinc ion binding"/>
    <property type="evidence" value="ECO:0007669"/>
    <property type="project" value="UniProtKB-KW"/>
</dbReference>
<keyword evidence="6" id="KW-0540">Nuclease</keyword>
<dbReference type="CDD" id="cd01647">
    <property type="entry name" value="RT_LTR"/>
    <property type="match status" value="1"/>
</dbReference>
<dbReference type="SUPFAM" id="SSF47353">
    <property type="entry name" value="Retrovirus capsid dimerization domain-like"/>
    <property type="match status" value="1"/>
</dbReference>
<dbReference type="InterPro" id="IPR001878">
    <property type="entry name" value="Znf_CCHC"/>
</dbReference>
<dbReference type="InterPro" id="IPR041588">
    <property type="entry name" value="Integrase_H2C2"/>
</dbReference>
<dbReference type="Gene3D" id="3.30.420.10">
    <property type="entry name" value="Ribonuclease H-like superfamily/Ribonuclease H"/>
    <property type="match status" value="1"/>
</dbReference>
<name>A0ABD1KXR2_9TELE</name>
<dbReference type="InterPro" id="IPR043502">
    <property type="entry name" value="DNA/RNA_pol_sf"/>
</dbReference>
<dbReference type="PROSITE" id="PS50994">
    <property type="entry name" value="INTEGRASE"/>
    <property type="match status" value="1"/>
</dbReference>
<dbReference type="Pfam" id="PF17919">
    <property type="entry name" value="RT_RNaseH_2"/>
    <property type="match status" value="1"/>
</dbReference>
<proteinExistence type="inferred from homology"/>
<dbReference type="Gene3D" id="1.10.340.70">
    <property type="match status" value="1"/>
</dbReference>
<keyword evidence="14" id="KW-0479">Metal-binding</keyword>
<evidence type="ECO:0000256" key="1">
    <source>
        <dbReference type="ARBA" id="ARBA00010879"/>
    </source>
</evidence>
<evidence type="ECO:0000259" key="18">
    <source>
        <dbReference type="PROSITE" id="PS50878"/>
    </source>
</evidence>
<evidence type="ECO:0000256" key="10">
    <source>
        <dbReference type="ARBA" id="ARBA00022918"/>
    </source>
</evidence>
<dbReference type="GO" id="GO:0003677">
    <property type="term" value="F:DNA binding"/>
    <property type="evidence" value="ECO:0007669"/>
    <property type="project" value="UniProtKB-KW"/>
</dbReference>
<dbReference type="Pfam" id="PF22938">
    <property type="entry name" value="Integrase_p58_C"/>
    <property type="match status" value="1"/>
</dbReference>
<keyword evidence="8" id="KW-0255">Endonuclease</keyword>
<evidence type="ECO:0000256" key="4">
    <source>
        <dbReference type="ARBA" id="ARBA00022679"/>
    </source>
</evidence>
<dbReference type="InterPro" id="IPR021109">
    <property type="entry name" value="Peptidase_aspartic_dom_sf"/>
</dbReference>
<dbReference type="Pfam" id="PF00098">
    <property type="entry name" value="zf-CCHC"/>
    <property type="match status" value="1"/>
</dbReference>
<dbReference type="FunFam" id="3.30.420.10:FF:000032">
    <property type="entry name" value="Retrovirus-related Pol polyprotein from transposon 297-like Protein"/>
    <property type="match status" value="1"/>
</dbReference>
<dbReference type="InterPro" id="IPR038269">
    <property type="entry name" value="SCAN_sf"/>
</dbReference>
<dbReference type="InterPro" id="IPR054465">
    <property type="entry name" value="Integrase_p58-like_C"/>
</dbReference>
<dbReference type="FunFam" id="1.10.340.70:FF:000001">
    <property type="entry name" value="Retrovirus-related Pol polyprotein from transposon gypsy-like Protein"/>
    <property type="match status" value="1"/>
</dbReference>
<evidence type="ECO:0000259" key="19">
    <source>
        <dbReference type="PROSITE" id="PS50994"/>
    </source>
</evidence>
<keyword evidence="5" id="KW-0548">Nucleotidyltransferase</keyword>
<evidence type="ECO:0000256" key="2">
    <source>
        <dbReference type="ARBA" id="ARBA00012180"/>
    </source>
</evidence>
<dbReference type="InterPro" id="IPR000477">
    <property type="entry name" value="RT_dom"/>
</dbReference>
<dbReference type="PANTHER" id="PTHR37984">
    <property type="entry name" value="PROTEIN CBG26694"/>
    <property type="match status" value="1"/>
</dbReference>
<dbReference type="Pfam" id="PF00077">
    <property type="entry name" value="RVP"/>
    <property type="match status" value="1"/>
</dbReference>
<dbReference type="SMART" id="SM00343">
    <property type="entry name" value="ZnF_C2HC"/>
    <property type="match status" value="1"/>
</dbReference>
<dbReference type="InterPro" id="IPR036875">
    <property type="entry name" value="Znf_CCHC_sf"/>
</dbReference>
<dbReference type="FunFam" id="3.10.20.370:FF:000001">
    <property type="entry name" value="Retrovirus-related Pol polyprotein from transposon 17.6-like protein"/>
    <property type="match status" value="1"/>
</dbReference>
<sequence length="1450" mass="164700">MATRKKVAEDKEAGAVGGATEREMPIPQPAAGDTAIDRLATMFQSFIEIQRVRDEQMEREASQQTQQVKVLTHQMTQLQLDMESSRATPMPSRGASPEPPLVATEGRPPKMAKLEEADNIEHYLTTFERLAIAFGWRRATWAVHLIPLLTGKARSAFVAMNPEDATDYDRLKEAVLKKYEINAETYRQQFRALETSSTETPQELYVRLKDLFCKWTGYEKSSKENLMETLVLEQYLRVLYPDVRTWVRERNPKTAAEAAMLVESYVAAHRGPRGYRYAGVLEQSTRGKSVGFGKGVGSGTANSHSHSRAPPPPPTDRVRPQSVSCYNCGQEGHKSPACPLRKSKYSHLCYVPHPTPSSNTLKSRDPVTNIELNGKSVQALLDTGCSQTLVQADLVPLEFRNCTDKLTILCVHGDKSEHDTADVYVRAQGQTYLLRVGLVSKLPYPVLLGQDLPVLTELVTKTAWCGVVTRAQAREQQAALTELPYFGEDVPVDPTLSRQERCDGRRQMIENTVKQNEMQVENIDPPELTDCEFNGNLAEEQRADPTLKQSFKKAEDGVGYVPVLGKEGYILQNELLYRQSEEGMQLVIPKKYRKQILEIGHSIPWAGHLAYMKTLQRIGKRFYWPGLFSDVKEFCKSCPQCQLSGGKNLARAPMIPLPVIDTPFDRIAVDVVGPLEKSKSGNRFILVICDYATRYPEAFPLRDVTAKRVATAMLQLFSRVGIPREVLTDQGPNFMSKTLRQVYDLLGIRRIRTTPYHPQTDGLVERFNQTLLNMLRKFVEESGKDWDQWLPYLLFAYREVPQASTGFSPFELLYAHQVRGPLDVLKETWEGETSDGTNIISYVLKMREKLASASALAQENLQRAQERQKTWYDRSARTHCFQAGDKVLLLLPSSDNKLLAKWQGPYAVTRQMGRVTYEVHMPDHRKKHQVYHVNMLKKWTERQEQQPEVSALLIRAIEEEEECREQYLPCWGEGATLDLSHLSEDHQRELTAILPEGLFVEQPGRTEMVEHRITLKDQQPVRQPCYRVPESLLAVLKDELDMMLELGVIEPSSSEWNSPIILVPKKDGHLRFCLDCRKVNAQSKFDPYPMPRVDDLVERLGKAKFLTTIDLCKGYWQVPLAEDSKELTAFRTPFGHYQFTVLPFGLHGAPATFQRLMDRLLRGTEGFAAAYLDDICVYSSTWEDHLQHLQHVLSLVKEAGLTIHPEKCTLAKEETAYLGYMLGRGVIRPQVGKVEAIKACERPTTKKQVRSFLGLVGWYRRFISNFSERAVPLTELTRKSQPNKVAWTEECEAAFQGLKDSLCREPVLLSPDFNKTFTVQTDASERGLGAVLLQEDDGHLRPVAYISRKLLPRECNYSTVEKECLAIKWALDSFKYYLLGRKFVLETDHRALSWLGRMRDTNSRITRWFLAVQPFDFEVLYRSGKLNITADFLSRVPQGASSEGGGNVTD</sequence>
<feature type="compositionally biased region" description="Basic and acidic residues" evidence="15">
    <location>
        <begin position="1"/>
        <end position="13"/>
    </location>
</feature>
<feature type="region of interest" description="Disordered" evidence="15">
    <location>
        <begin position="1"/>
        <end position="28"/>
    </location>
</feature>
<dbReference type="EMBL" id="JBHFQA010000001">
    <property type="protein sequence ID" value="KAL2103518.1"/>
    <property type="molecule type" value="Genomic_DNA"/>
</dbReference>
<dbReference type="CDD" id="cd09274">
    <property type="entry name" value="RNase_HI_RT_Ty3"/>
    <property type="match status" value="1"/>
</dbReference>
<reference evidence="20 21" key="1">
    <citation type="submission" date="2024-09" db="EMBL/GenBank/DDBJ databases">
        <title>A chromosome-level genome assembly of Gray's grenadier anchovy, Coilia grayii.</title>
        <authorList>
            <person name="Fu Z."/>
        </authorList>
    </citation>
    <scope>NUCLEOTIDE SEQUENCE [LARGE SCALE GENOMIC DNA]</scope>
    <source>
        <strain evidence="20">G4</strain>
        <tissue evidence="20">Muscle</tissue>
    </source>
</reference>
<keyword evidence="4" id="KW-0808">Transferase</keyword>
<dbReference type="Pfam" id="PF17921">
    <property type="entry name" value="Integrase_H2C2"/>
    <property type="match status" value="1"/>
</dbReference>
<evidence type="ECO:0000313" key="20">
    <source>
        <dbReference type="EMBL" id="KAL2103518.1"/>
    </source>
</evidence>
<feature type="domain" description="CCHC-type" evidence="16">
    <location>
        <begin position="325"/>
        <end position="339"/>
    </location>
</feature>
<dbReference type="InterPro" id="IPR003309">
    <property type="entry name" value="SCAN_dom"/>
</dbReference>
<dbReference type="Pfam" id="PF00078">
    <property type="entry name" value="RVT_1"/>
    <property type="match status" value="1"/>
</dbReference>
<evidence type="ECO:0000256" key="12">
    <source>
        <dbReference type="ARBA" id="ARBA00023268"/>
    </source>
</evidence>
<dbReference type="Gene3D" id="3.10.10.10">
    <property type="entry name" value="HIV Type 1 Reverse Transcriptase, subunit A, domain 1"/>
    <property type="match status" value="1"/>
</dbReference>
<evidence type="ECO:0000256" key="15">
    <source>
        <dbReference type="SAM" id="MobiDB-lite"/>
    </source>
</evidence>
<dbReference type="Gene3D" id="3.30.70.270">
    <property type="match status" value="2"/>
</dbReference>
<dbReference type="PROSITE" id="PS50804">
    <property type="entry name" value="SCAN_BOX"/>
    <property type="match status" value="1"/>
</dbReference>
<evidence type="ECO:0000256" key="8">
    <source>
        <dbReference type="ARBA" id="ARBA00022759"/>
    </source>
</evidence>
<dbReference type="PANTHER" id="PTHR37984:SF5">
    <property type="entry name" value="PROTEIN NYNRIN-LIKE"/>
    <property type="match status" value="1"/>
</dbReference>
<dbReference type="SUPFAM" id="SSF50630">
    <property type="entry name" value="Acid proteases"/>
    <property type="match status" value="1"/>
</dbReference>
<dbReference type="SMART" id="SM00431">
    <property type="entry name" value="SCAN"/>
    <property type="match status" value="1"/>
</dbReference>
<dbReference type="FunFam" id="3.10.10.10:FF:000007">
    <property type="entry name" value="Retrovirus-related Pol polyprotein from transposon 17.6-like Protein"/>
    <property type="match status" value="1"/>
</dbReference>
<feature type="region of interest" description="Disordered" evidence="15">
    <location>
        <begin position="289"/>
        <end position="320"/>
    </location>
</feature>
<dbReference type="InterPro" id="IPR043128">
    <property type="entry name" value="Rev_trsase/Diguanyl_cyclase"/>
</dbReference>
<keyword evidence="3" id="KW-0645">Protease</keyword>
<evidence type="ECO:0000313" key="21">
    <source>
        <dbReference type="Proteomes" id="UP001591681"/>
    </source>
</evidence>
<evidence type="ECO:0000256" key="9">
    <source>
        <dbReference type="ARBA" id="ARBA00022801"/>
    </source>
</evidence>
<keyword evidence="21" id="KW-1185">Reference proteome</keyword>
<comment type="similarity">
    <text evidence="1">Belongs to the beta type-B retroviral polymerase family. HERV class-II K(HML-2) pol subfamily.</text>
</comment>
<feature type="region of interest" description="Disordered" evidence="15">
    <location>
        <begin position="84"/>
        <end position="106"/>
    </location>
</feature>
<evidence type="ECO:0000256" key="13">
    <source>
        <dbReference type="ARBA" id="ARBA00039658"/>
    </source>
</evidence>
<dbReference type="InterPro" id="IPR041577">
    <property type="entry name" value="RT_RNaseH_2"/>
</dbReference>
<dbReference type="PROSITE" id="PS50158">
    <property type="entry name" value="ZF_CCHC"/>
    <property type="match status" value="1"/>
</dbReference>
<evidence type="ECO:0000256" key="11">
    <source>
        <dbReference type="ARBA" id="ARBA00023125"/>
    </source>
</evidence>
<dbReference type="Pfam" id="PF00665">
    <property type="entry name" value="rve"/>
    <property type="match status" value="1"/>
</dbReference>
<dbReference type="Gene3D" id="1.10.4020.10">
    <property type="entry name" value="DNA breaking-rejoining enzymes"/>
    <property type="match status" value="1"/>
</dbReference>
<evidence type="ECO:0000256" key="7">
    <source>
        <dbReference type="ARBA" id="ARBA00022750"/>
    </source>
</evidence>
<dbReference type="InterPro" id="IPR012337">
    <property type="entry name" value="RNaseH-like_sf"/>
</dbReference>
<dbReference type="SUPFAM" id="SSF53098">
    <property type="entry name" value="Ribonuclease H-like"/>
    <property type="match status" value="1"/>
</dbReference>
<keyword evidence="14" id="KW-0863">Zinc-finger</keyword>
<evidence type="ECO:0000259" key="16">
    <source>
        <dbReference type="PROSITE" id="PS50158"/>
    </source>
</evidence>
<evidence type="ECO:0000256" key="14">
    <source>
        <dbReference type="PROSITE-ProRule" id="PRU00047"/>
    </source>
</evidence>
<comment type="caution">
    <text evidence="20">The sequence shown here is derived from an EMBL/GenBank/DDBJ whole genome shotgun (WGS) entry which is preliminary data.</text>
</comment>
<accession>A0ABD1KXR2</accession>
<protein>
    <recommendedName>
        <fullName evidence="13">Gypsy retrotransposon integrase-like protein 1</fullName>
        <ecNumber evidence="2">3.1.26.4</ecNumber>
    </recommendedName>
</protein>
<feature type="domain" description="Reverse transcriptase" evidence="18">
    <location>
        <begin position="1044"/>
        <end position="1222"/>
    </location>
</feature>
<keyword evidence="10" id="KW-0695">RNA-directed DNA polymerase</keyword>
<gene>
    <name evidence="20" type="ORF">ACEWY4_000386</name>
</gene>
<dbReference type="Pfam" id="PF02023">
    <property type="entry name" value="SCAN"/>
    <property type="match status" value="1"/>
</dbReference>
<evidence type="ECO:0000256" key="3">
    <source>
        <dbReference type="ARBA" id="ARBA00022670"/>
    </source>
</evidence>
<feature type="domain" description="SCAN box" evidence="17">
    <location>
        <begin position="187"/>
        <end position="264"/>
    </location>
</feature>
<dbReference type="InterPro" id="IPR050951">
    <property type="entry name" value="Retrovirus_Pol_polyprotein"/>
</dbReference>
<dbReference type="FunFam" id="3.30.70.270:FF:000020">
    <property type="entry name" value="Transposon Tf2-6 polyprotein-like Protein"/>
    <property type="match status" value="1"/>
</dbReference>
<dbReference type="InterPro" id="IPR018061">
    <property type="entry name" value="Retropepsins"/>
</dbReference>
<dbReference type="SUPFAM" id="SSF56672">
    <property type="entry name" value="DNA/RNA polymerases"/>
    <property type="match status" value="1"/>
</dbReference>
<dbReference type="GO" id="GO:0006508">
    <property type="term" value="P:proteolysis"/>
    <property type="evidence" value="ECO:0007669"/>
    <property type="project" value="UniProtKB-KW"/>
</dbReference>
<dbReference type="Gene3D" id="2.40.70.10">
    <property type="entry name" value="Acid Proteases"/>
    <property type="match status" value="1"/>
</dbReference>
<dbReference type="SUPFAM" id="SSF57756">
    <property type="entry name" value="Retrovirus zinc finger-like domains"/>
    <property type="match status" value="1"/>
</dbReference>
<dbReference type="CDD" id="cd00303">
    <property type="entry name" value="retropepsin_like"/>
    <property type="match status" value="1"/>
</dbReference>
<keyword evidence="9" id="KW-0378">Hydrolase</keyword>
<keyword evidence="12" id="KW-0511">Multifunctional enzyme</keyword>